<dbReference type="GO" id="GO:0003677">
    <property type="term" value="F:DNA binding"/>
    <property type="evidence" value="ECO:0007669"/>
    <property type="project" value="UniProtKB-KW"/>
</dbReference>
<dbReference type="Pfam" id="PF08463">
    <property type="entry name" value="EcoEI_R_C"/>
    <property type="match status" value="1"/>
</dbReference>
<dbReference type="InterPro" id="IPR006935">
    <property type="entry name" value="Helicase/UvrB_N"/>
</dbReference>
<name>A0A0P1EUN2_9RHOB</name>
<feature type="coiled-coil region" evidence="1">
    <location>
        <begin position="156"/>
        <end position="218"/>
    </location>
</feature>
<dbReference type="Pfam" id="PF04313">
    <property type="entry name" value="HSDR_N"/>
    <property type="match status" value="1"/>
</dbReference>
<dbReference type="AlphaFoldDB" id="A0A0P1EUN2"/>
<evidence type="ECO:0000259" key="2">
    <source>
        <dbReference type="PROSITE" id="PS51192"/>
    </source>
</evidence>
<dbReference type="InterPro" id="IPR014001">
    <property type="entry name" value="Helicase_ATP-bd"/>
</dbReference>
<dbReference type="InterPro" id="IPR027417">
    <property type="entry name" value="P-loop_NTPase"/>
</dbReference>
<dbReference type="CDD" id="cd18032">
    <property type="entry name" value="DEXHc_RE_I_III_res"/>
    <property type="match status" value="1"/>
</dbReference>
<dbReference type="NCBIfam" id="NF008521">
    <property type="entry name" value="PRK11448.1"/>
    <property type="match status" value="1"/>
</dbReference>
<dbReference type="Gene3D" id="3.40.50.300">
    <property type="entry name" value="P-loop containing nucleotide triphosphate hydrolases"/>
    <property type="match status" value="2"/>
</dbReference>
<dbReference type="SUPFAM" id="SSF52540">
    <property type="entry name" value="P-loop containing nucleoside triphosphate hydrolases"/>
    <property type="match status" value="1"/>
</dbReference>
<evidence type="ECO:0000259" key="3">
    <source>
        <dbReference type="PROSITE" id="PS51194"/>
    </source>
</evidence>
<evidence type="ECO:0000256" key="1">
    <source>
        <dbReference type="SAM" id="Coils"/>
    </source>
</evidence>
<dbReference type="Gene3D" id="3.90.1570.30">
    <property type="match status" value="1"/>
</dbReference>
<feature type="domain" description="Helicase ATP-binding" evidence="2">
    <location>
        <begin position="430"/>
        <end position="615"/>
    </location>
</feature>
<dbReference type="InterPro" id="IPR013670">
    <property type="entry name" value="EcoEI_R_C_dom"/>
</dbReference>
<dbReference type="InterPro" id="IPR050742">
    <property type="entry name" value="Helicase_Restrict-Modif_Enz"/>
</dbReference>
<dbReference type="GO" id="GO:0009307">
    <property type="term" value="P:DNA restriction-modification system"/>
    <property type="evidence" value="ECO:0007669"/>
    <property type="project" value="UniProtKB-KW"/>
</dbReference>
<dbReference type="Pfam" id="PF00271">
    <property type="entry name" value="Helicase_C"/>
    <property type="match status" value="1"/>
</dbReference>
<dbReference type="RefSeq" id="WP_058275380.1">
    <property type="nucleotide sequence ID" value="NZ_CYPS01000067.1"/>
</dbReference>
<evidence type="ECO:0000313" key="5">
    <source>
        <dbReference type="Proteomes" id="UP000050786"/>
    </source>
</evidence>
<dbReference type="PANTHER" id="PTHR47396">
    <property type="entry name" value="TYPE I RESTRICTION ENZYME ECOKI R PROTEIN"/>
    <property type="match status" value="1"/>
</dbReference>
<dbReference type="InterPro" id="IPR001650">
    <property type="entry name" value="Helicase_C-like"/>
</dbReference>
<protein>
    <submittedName>
        <fullName evidence="4">Type-1 restriction enzyme R protein</fullName>
        <ecNumber evidence="4">3.1.21.3</ecNumber>
    </submittedName>
</protein>
<reference evidence="5" key="1">
    <citation type="submission" date="2015-09" db="EMBL/GenBank/DDBJ databases">
        <authorList>
            <person name="Rodrigo-Torres L."/>
            <person name="Arahal D.R."/>
        </authorList>
    </citation>
    <scope>NUCLEOTIDE SEQUENCE [LARGE SCALE GENOMIC DNA]</scope>
    <source>
        <strain evidence="5">CECT 4293</strain>
    </source>
</reference>
<dbReference type="CDD" id="cd18799">
    <property type="entry name" value="SF2_C_EcoAI-like"/>
    <property type="match status" value="1"/>
</dbReference>
<dbReference type="GO" id="GO:0009035">
    <property type="term" value="F:type I site-specific deoxyribonuclease activity"/>
    <property type="evidence" value="ECO:0007669"/>
    <property type="project" value="UniProtKB-EC"/>
</dbReference>
<organism evidence="4 5">
    <name type="scientific">Ruegeria atlantica</name>
    <dbReference type="NCBI Taxonomy" id="81569"/>
    <lineage>
        <taxon>Bacteria</taxon>
        <taxon>Pseudomonadati</taxon>
        <taxon>Pseudomonadota</taxon>
        <taxon>Alphaproteobacteria</taxon>
        <taxon>Rhodobacterales</taxon>
        <taxon>Roseobacteraceae</taxon>
        <taxon>Ruegeria</taxon>
    </lineage>
</organism>
<proteinExistence type="predicted"/>
<dbReference type="EC" id="3.1.21.3" evidence="4"/>
<dbReference type="GO" id="GO:0005524">
    <property type="term" value="F:ATP binding"/>
    <property type="evidence" value="ECO:0007669"/>
    <property type="project" value="UniProtKB-KW"/>
</dbReference>
<dbReference type="PROSITE" id="PS51192">
    <property type="entry name" value="HELICASE_ATP_BIND_1"/>
    <property type="match status" value="1"/>
</dbReference>
<dbReference type="EMBL" id="CYPS01000067">
    <property type="protein sequence ID" value="CUH45462.1"/>
    <property type="molecule type" value="Genomic_DNA"/>
</dbReference>
<dbReference type="SMART" id="SM00487">
    <property type="entry name" value="DEXDc"/>
    <property type="match status" value="1"/>
</dbReference>
<dbReference type="GO" id="GO:0005829">
    <property type="term" value="C:cytosol"/>
    <property type="evidence" value="ECO:0007669"/>
    <property type="project" value="TreeGrafter"/>
</dbReference>
<dbReference type="PANTHER" id="PTHR47396:SF1">
    <property type="entry name" value="ATP-DEPENDENT HELICASE IRC3-RELATED"/>
    <property type="match status" value="1"/>
</dbReference>
<dbReference type="Pfam" id="PF04851">
    <property type="entry name" value="ResIII"/>
    <property type="match status" value="1"/>
</dbReference>
<feature type="domain" description="Helicase C-terminal" evidence="3">
    <location>
        <begin position="679"/>
        <end position="845"/>
    </location>
</feature>
<accession>A0A0P1EUN2</accession>
<evidence type="ECO:0000313" key="4">
    <source>
        <dbReference type="EMBL" id="CUH45462.1"/>
    </source>
</evidence>
<dbReference type="InterPro" id="IPR025285">
    <property type="entry name" value="DUF4145"/>
</dbReference>
<keyword evidence="1" id="KW-0175">Coiled coil</keyword>
<sequence length="1120" mass="126240">MIPAVSNFDFLEEIDPELCNLGRLAESYFQGDPSTTLIKLRQFAERLTKRHAALVGVETLETLETDSQVDLLRRIKFERAAPERVLDVLHHVRKLGNTAVHEGRGEHREALACLKMSVQLGVWHVRTSTKRKDFSSGPFLPPKAPESSEAELVAELERLRTERNAALTAVEKAEEEKQRALMAVETAEERHQREAEERRTWEALAQDADRQLQELSAEASQRSSSDRIAFAQAAEEAAGAIVLDEQSTRALIDQQLRDSGWEADTSKIKFSAGVRPAKGRNLAIAEWPTASGPADYALFVDEHCVGIIEAKRYQKNVSAAIDQAQRYSKGFDWEQNTQTWDDGYLVPFVFATNGRPYLKQVETESGIWFRDARLASNLRRPLMGWFTPDELVSQLEVEKEKAQQALADRHFDFGFDLRPYQKAAIQAVEKTLSTEQRKMLVAMATGTGKTKLAIAMLYRLLATKRFRRVCFVVDRSALGTQTNDEFMSTAIEGPKTFGQLFGIKGLEDIKPDPETRVHICTIQGLVKRVLYNSDPDDVPPIGQYDLIVVDECHRGYLLDREMSDAELSFRSQDDYVSKYRRVLEYFDAVKIGLTATPALHTAQIFGDPIYTYTYREAVVDGWLIDHEPPIRFQTALSKAGIVFEAGEDVEVMDSKTGEVENVVAPDELDFQVESFNRKVITQPFNQVVAEELAKHIDPSLDGKTLIFAATDAHADLVVHELKKAFAAQYGSIEDAAIRKITGSVDKVGKLIRSFRNDAFPQIAVTVDLLTTGIDVPKITNLVFIRRVNSRILYEQMLGRATRRCDEIGKEVFRIFDAVDLYASLQDLTQMKPVASNPKLTFEQLFDELASVFEEDQQETIRDQILAKLHRKLRRLPSKSAKAVQDLTGETAEELRDRLKNFTPEQAAAYAKRFAGLGKILDWDPDGSGPNLIPISHHEDEIHSVTTGYGEYEKPEDFLDTFTSFVKNNQNQIAALSVVVQRPRDLTRAELRSLRLELDKMGFSETSLRRAWNDASNEDIAASIIGFVRQAALGDALIPFETRVQDATKAILAKGKWTDPQKTWLRRIAEQITKEIVVDRESIDQGTFAAQGGFNRLNRVFNGQLEAILSDFNEELWKVSA</sequence>
<dbReference type="Pfam" id="PF13643">
    <property type="entry name" value="DUF4145"/>
    <property type="match status" value="1"/>
</dbReference>
<keyword evidence="4" id="KW-0378">Hydrolase</keyword>
<dbReference type="Proteomes" id="UP000050786">
    <property type="component" value="Unassembled WGS sequence"/>
</dbReference>
<dbReference type="PROSITE" id="PS51194">
    <property type="entry name" value="HELICASE_CTER"/>
    <property type="match status" value="1"/>
</dbReference>
<keyword evidence="5" id="KW-1185">Reference proteome</keyword>
<dbReference type="InterPro" id="IPR007409">
    <property type="entry name" value="Restrct_endonuc_type1_HsdR_N"/>
</dbReference>
<dbReference type="SMART" id="SM00490">
    <property type="entry name" value="HELICc"/>
    <property type="match status" value="1"/>
</dbReference>
<gene>
    <name evidence="4" type="primary">hsdR</name>
    <name evidence="4" type="ORF">RUM4293_04377</name>
</gene>